<evidence type="ECO:0000259" key="1">
    <source>
        <dbReference type="Pfam" id="PF13302"/>
    </source>
</evidence>
<dbReference type="InterPro" id="IPR016181">
    <property type="entry name" value="Acyl_CoA_acyltransferase"/>
</dbReference>
<reference evidence="3" key="1">
    <citation type="journal article" date="2019" name="Int. J. Syst. Evol. Microbiol.">
        <title>The Global Catalogue of Microorganisms (GCM) 10K type strain sequencing project: providing services to taxonomists for standard genome sequencing and annotation.</title>
        <authorList>
            <consortium name="The Broad Institute Genomics Platform"/>
            <consortium name="The Broad Institute Genome Sequencing Center for Infectious Disease"/>
            <person name="Wu L."/>
            <person name="Ma J."/>
        </authorList>
    </citation>
    <scope>NUCLEOTIDE SEQUENCE [LARGE SCALE GENOMIC DNA]</scope>
    <source>
        <strain evidence="3">KCTC 42730</strain>
    </source>
</reference>
<evidence type="ECO:0000313" key="3">
    <source>
        <dbReference type="Proteomes" id="UP001595453"/>
    </source>
</evidence>
<dbReference type="EMBL" id="JBHRSD010000010">
    <property type="protein sequence ID" value="MFC3032020.1"/>
    <property type="molecule type" value="Genomic_DNA"/>
</dbReference>
<dbReference type="Proteomes" id="UP001595453">
    <property type="component" value="Unassembled WGS sequence"/>
</dbReference>
<dbReference type="SUPFAM" id="SSF55729">
    <property type="entry name" value="Acyl-CoA N-acyltransferases (Nat)"/>
    <property type="match status" value="1"/>
</dbReference>
<organism evidence="2 3">
    <name type="scientific">Pseudoalteromonas fenneropenaei</name>
    <dbReference type="NCBI Taxonomy" id="1737459"/>
    <lineage>
        <taxon>Bacteria</taxon>
        <taxon>Pseudomonadati</taxon>
        <taxon>Pseudomonadota</taxon>
        <taxon>Gammaproteobacteria</taxon>
        <taxon>Alteromonadales</taxon>
        <taxon>Pseudoalteromonadaceae</taxon>
        <taxon>Pseudoalteromonas</taxon>
    </lineage>
</organism>
<proteinExistence type="predicted"/>
<dbReference type="PANTHER" id="PTHR43792:SF1">
    <property type="entry name" value="N-ACETYLTRANSFERASE DOMAIN-CONTAINING PROTEIN"/>
    <property type="match status" value="1"/>
</dbReference>
<protein>
    <submittedName>
        <fullName evidence="2">GNAT family N-acetyltransferase</fullName>
    </submittedName>
</protein>
<dbReference type="Gene3D" id="3.40.630.30">
    <property type="match status" value="1"/>
</dbReference>
<dbReference type="InterPro" id="IPR000182">
    <property type="entry name" value="GNAT_dom"/>
</dbReference>
<dbReference type="InterPro" id="IPR051531">
    <property type="entry name" value="N-acetyltransferase"/>
</dbReference>
<evidence type="ECO:0000313" key="2">
    <source>
        <dbReference type="EMBL" id="MFC3032020.1"/>
    </source>
</evidence>
<feature type="domain" description="N-acetyltransferase" evidence="1">
    <location>
        <begin position="8"/>
        <end position="155"/>
    </location>
</feature>
<sequence>MQLTNSARLSYRLMDELDGELLFELDQDPAVMRFLNGGVPTSMADINNLFIPRMMSYRNQAQGWGLWQCNKLDDGQFIGWILVRPMYFFGDNRDDQDLELGWRFKQIAWGKGYATEAAQHIANCLPQYNDLNALSAIAVEDNLGSISVMKKLGMQFVKKAHHQDPLWQAEVVYYRVLLSTQNK</sequence>
<name>A0ABV7CHE7_9GAMM</name>
<dbReference type="PANTHER" id="PTHR43792">
    <property type="entry name" value="GNAT FAMILY, PUTATIVE (AFU_ORTHOLOGUE AFUA_3G00765)-RELATED-RELATED"/>
    <property type="match status" value="1"/>
</dbReference>
<accession>A0ABV7CHE7</accession>
<dbReference type="Pfam" id="PF13302">
    <property type="entry name" value="Acetyltransf_3"/>
    <property type="match status" value="1"/>
</dbReference>
<comment type="caution">
    <text evidence="2">The sequence shown here is derived from an EMBL/GenBank/DDBJ whole genome shotgun (WGS) entry which is preliminary data.</text>
</comment>
<keyword evidence="3" id="KW-1185">Reference proteome</keyword>
<gene>
    <name evidence="2" type="ORF">ACFOEE_05775</name>
</gene>
<dbReference type="RefSeq" id="WP_377121831.1">
    <property type="nucleotide sequence ID" value="NZ_JBHRSD010000010.1"/>
</dbReference>